<dbReference type="RefSeq" id="WP_153982684.1">
    <property type="nucleotide sequence ID" value="NZ_BAAANZ010000013.1"/>
</dbReference>
<feature type="signal peptide" evidence="1">
    <location>
        <begin position="1"/>
        <end position="26"/>
    </location>
</feature>
<comment type="caution">
    <text evidence="2">The sequence shown here is derived from an EMBL/GenBank/DDBJ whole genome shotgun (WGS) entry which is preliminary data.</text>
</comment>
<name>A0A840X446_9MICO</name>
<sequence length="248" mass="26601">MRRGPALLAGLATGATLSLLGLVGCAEPPEVPSLEQVQAERSLTMTAAWVRAAAATEDYIERDWPEAEYPPLRFERWVDEQSAIPETLACMEGILERPAGTVSANGIVSLFPRPEDEPTWQLPVAQLRCQVALIPWTGLYPFGGPVEQEWVRHQLTVALPACARRWGAELVVADLDRAVDASIFPTSASRELAATQSVWLAAELRGADAVTEACIRAQCPDPGRMLAQLGPAEIRSIDVGPTGSGGVP</sequence>
<keyword evidence="1" id="KW-0732">Signal</keyword>
<protein>
    <submittedName>
        <fullName evidence="2">Uncharacterized protein</fullName>
    </submittedName>
</protein>
<dbReference type="Proteomes" id="UP000552883">
    <property type="component" value="Unassembled WGS sequence"/>
</dbReference>
<reference evidence="2 3" key="1">
    <citation type="submission" date="2020-08" db="EMBL/GenBank/DDBJ databases">
        <title>Sequencing the genomes of 1000 actinobacteria strains.</title>
        <authorList>
            <person name="Klenk H.-P."/>
        </authorList>
    </citation>
    <scope>NUCLEOTIDE SEQUENCE [LARGE SCALE GENOMIC DNA]</scope>
    <source>
        <strain evidence="2 3">DSM 23889</strain>
    </source>
</reference>
<gene>
    <name evidence="2" type="ORF">BJ959_000517</name>
</gene>
<feature type="chain" id="PRO_5039367803" evidence="1">
    <location>
        <begin position="27"/>
        <end position="248"/>
    </location>
</feature>
<dbReference type="OrthoDB" id="9429688at2"/>
<organism evidence="2 3">
    <name type="scientific">Microcella frigidaquae</name>
    <dbReference type="NCBI Taxonomy" id="424758"/>
    <lineage>
        <taxon>Bacteria</taxon>
        <taxon>Bacillati</taxon>
        <taxon>Actinomycetota</taxon>
        <taxon>Actinomycetes</taxon>
        <taxon>Micrococcales</taxon>
        <taxon>Microbacteriaceae</taxon>
        <taxon>Microcella</taxon>
    </lineage>
</organism>
<evidence type="ECO:0000256" key="1">
    <source>
        <dbReference type="SAM" id="SignalP"/>
    </source>
</evidence>
<dbReference type="AlphaFoldDB" id="A0A840X446"/>
<dbReference type="EMBL" id="JACHBS010000001">
    <property type="protein sequence ID" value="MBB5617021.1"/>
    <property type="molecule type" value="Genomic_DNA"/>
</dbReference>
<dbReference type="PROSITE" id="PS51257">
    <property type="entry name" value="PROKAR_LIPOPROTEIN"/>
    <property type="match status" value="1"/>
</dbReference>
<keyword evidence="3" id="KW-1185">Reference proteome</keyword>
<accession>A0A840X446</accession>
<evidence type="ECO:0000313" key="2">
    <source>
        <dbReference type="EMBL" id="MBB5617021.1"/>
    </source>
</evidence>
<proteinExistence type="predicted"/>
<evidence type="ECO:0000313" key="3">
    <source>
        <dbReference type="Proteomes" id="UP000552883"/>
    </source>
</evidence>